<gene>
    <name evidence="1" type="ORF">MAR_013545</name>
</gene>
<name>A0ABY7G450_MYAAR</name>
<evidence type="ECO:0000313" key="1">
    <source>
        <dbReference type="EMBL" id="WAR27841.1"/>
    </source>
</evidence>
<feature type="non-terminal residue" evidence="1">
    <location>
        <position position="213"/>
    </location>
</feature>
<proteinExistence type="predicted"/>
<organism evidence="1 2">
    <name type="scientific">Mya arenaria</name>
    <name type="common">Soft-shell clam</name>
    <dbReference type="NCBI Taxonomy" id="6604"/>
    <lineage>
        <taxon>Eukaryota</taxon>
        <taxon>Metazoa</taxon>
        <taxon>Spiralia</taxon>
        <taxon>Lophotrochozoa</taxon>
        <taxon>Mollusca</taxon>
        <taxon>Bivalvia</taxon>
        <taxon>Autobranchia</taxon>
        <taxon>Heteroconchia</taxon>
        <taxon>Euheterodonta</taxon>
        <taxon>Imparidentia</taxon>
        <taxon>Neoheterodontei</taxon>
        <taxon>Myida</taxon>
        <taxon>Myoidea</taxon>
        <taxon>Myidae</taxon>
        <taxon>Mya</taxon>
    </lineage>
</organism>
<sequence>VKHNERVCESGVYNLKGCRIPVNDRFDTELIRRLLGPDYDDLLVRDFLKYGFPIGIKGGDYKNHCGANEFPNEIEKYLGKESKDCRILGPFKTDYFSSNLKVSQLNSVPKKETSERSVMFDLCMPKGYMILVAFCWKKAYFLWHSVKYGSEISSTNMSKSVLLNAKTMPMDVTPELFTEIGYLVKLWLAKKEASLRELKSLIGKFNFVVRPVR</sequence>
<dbReference type="Proteomes" id="UP001164746">
    <property type="component" value="Chromosome 15"/>
</dbReference>
<reference evidence="1" key="1">
    <citation type="submission" date="2022-11" db="EMBL/GenBank/DDBJ databases">
        <title>Centuries of genome instability and evolution in soft-shell clam transmissible cancer (bioRxiv).</title>
        <authorList>
            <person name="Hart S.F.M."/>
            <person name="Yonemitsu M.A."/>
            <person name="Giersch R.M."/>
            <person name="Beal B.F."/>
            <person name="Arriagada G."/>
            <person name="Davis B.W."/>
            <person name="Ostrander E.A."/>
            <person name="Goff S.P."/>
            <person name="Metzger M.J."/>
        </authorList>
    </citation>
    <scope>NUCLEOTIDE SEQUENCE</scope>
    <source>
        <strain evidence="1">MELC-2E11</strain>
        <tissue evidence="1">Siphon/mantle</tissue>
    </source>
</reference>
<feature type="non-terminal residue" evidence="1">
    <location>
        <position position="1"/>
    </location>
</feature>
<dbReference type="EMBL" id="CP111026">
    <property type="protein sequence ID" value="WAR27841.1"/>
    <property type="molecule type" value="Genomic_DNA"/>
</dbReference>
<accession>A0ABY7G450</accession>
<protein>
    <submittedName>
        <fullName evidence="1">Uncharacterized protein</fullName>
    </submittedName>
</protein>
<keyword evidence="2" id="KW-1185">Reference proteome</keyword>
<evidence type="ECO:0000313" key="2">
    <source>
        <dbReference type="Proteomes" id="UP001164746"/>
    </source>
</evidence>